<dbReference type="AlphaFoldDB" id="A0A0R3SQZ4"/>
<gene>
    <name evidence="2" type="ORF">HDID_LOCUS7536</name>
</gene>
<dbReference type="OrthoDB" id="6270619at2759"/>
<accession>A0A0R3SQZ4</accession>
<organism evidence="4">
    <name type="scientific">Hymenolepis diminuta</name>
    <name type="common">Rat tapeworm</name>
    <dbReference type="NCBI Taxonomy" id="6216"/>
    <lineage>
        <taxon>Eukaryota</taxon>
        <taxon>Metazoa</taxon>
        <taxon>Spiralia</taxon>
        <taxon>Lophotrochozoa</taxon>
        <taxon>Platyhelminthes</taxon>
        <taxon>Cestoda</taxon>
        <taxon>Eucestoda</taxon>
        <taxon>Cyclophyllidea</taxon>
        <taxon>Hymenolepididae</taxon>
        <taxon>Hymenolepis</taxon>
    </lineage>
</organism>
<proteinExistence type="predicted"/>
<name>A0A0R3SQZ4_HYMDI</name>
<dbReference type="Proteomes" id="UP000274504">
    <property type="component" value="Unassembled WGS sequence"/>
</dbReference>
<reference evidence="2 3" key="2">
    <citation type="submission" date="2018-11" db="EMBL/GenBank/DDBJ databases">
        <authorList>
            <consortium name="Pathogen Informatics"/>
        </authorList>
    </citation>
    <scope>NUCLEOTIDE SEQUENCE [LARGE SCALE GENOMIC DNA]</scope>
</reference>
<feature type="compositionally biased region" description="Basic residues" evidence="1">
    <location>
        <begin position="133"/>
        <end position="142"/>
    </location>
</feature>
<dbReference type="EMBL" id="UYSG01010945">
    <property type="protein sequence ID" value="VDL59854.1"/>
    <property type="molecule type" value="Genomic_DNA"/>
</dbReference>
<evidence type="ECO:0000256" key="1">
    <source>
        <dbReference type="SAM" id="MobiDB-lite"/>
    </source>
</evidence>
<reference evidence="4" key="1">
    <citation type="submission" date="2017-02" db="UniProtKB">
        <authorList>
            <consortium name="WormBaseParasite"/>
        </authorList>
    </citation>
    <scope>IDENTIFICATION</scope>
</reference>
<dbReference type="WBParaSite" id="HDID_0000753801-mRNA-1">
    <property type="protein sequence ID" value="HDID_0000753801-mRNA-1"/>
    <property type="gene ID" value="HDID_0000753801"/>
</dbReference>
<sequence length="157" mass="17874">MNFLTSTKDPKDYVKDVGIFHCNPLIGETFAIWYAQYRDTYKNSMTDLPHATRITLLLCSGVGDNSFLLNLIISEDENVHHYAGIVHPLCTSFQFGSFEANQYRCLIFILGLRSPCCAEIRLRLLSPLDKKRDVKKSRRRPKSTGGQSTANVQLERT</sequence>
<evidence type="ECO:0000313" key="2">
    <source>
        <dbReference type="EMBL" id="VDL59854.1"/>
    </source>
</evidence>
<feature type="compositionally biased region" description="Polar residues" evidence="1">
    <location>
        <begin position="144"/>
        <end position="157"/>
    </location>
</feature>
<feature type="region of interest" description="Disordered" evidence="1">
    <location>
        <begin position="133"/>
        <end position="157"/>
    </location>
</feature>
<evidence type="ECO:0000313" key="3">
    <source>
        <dbReference type="Proteomes" id="UP000274504"/>
    </source>
</evidence>
<evidence type="ECO:0000313" key="4">
    <source>
        <dbReference type="WBParaSite" id="HDID_0000753801-mRNA-1"/>
    </source>
</evidence>
<protein>
    <submittedName>
        <fullName evidence="2 4">Uncharacterized protein</fullName>
    </submittedName>
</protein>